<keyword evidence="4 5" id="KW-0472">Membrane</keyword>
<protein>
    <recommendedName>
        <fullName evidence="8">DUF4870 domain-containing protein</fullName>
    </recommendedName>
</protein>
<accession>A0A2M7XHK0</accession>
<evidence type="ECO:0000256" key="3">
    <source>
        <dbReference type="ARBA" id="ARBA00022989"/>
    </source>
</evidence>
<proteinExistence type="predicted"/>
<evidence type="ECO:0000256" key="5">
    <source>
        <dbReference type="SAM" id="Phobius"/>
    </source>
</evidence>
<comment type="subcellular location">
    <subcellularLocation>
        <location evidence="1">Membrane</location>
        <topology evidence="1">Multi-pass membrane protein</topology>
    </subcellularLocation>
</comment>
<dbReference type="Pfam" id="PF09685">
    <property type="entry name" value="MamF_MmsF"/>
    <property type="match status" value="1"/>
</dbReference>
<feature type="transmembrane region" description="Helical" evidence="5">
    <location>
        <begin position="76"/>
        <end position="97"/>
    </location>
</feature>
<keyword evidence="3 5" id="KW-1133">Transmembrane helix</keyword>
<sequence>MDSSSINESFSSSKPNLSWEEKIFAALSYLGVLFLIPLFFRRQSQFALFHARQGALVFVAWIVLWTVNVVPLLGQIIWFFGSIVLLIISILGIIYSLRGEEWELPILGIYAKRLKL</sequence>
<dbReference type="Proteomes" id="UP000229749">
    <property type="component" value="Unassembled WGS sequence"/>
</dbReference>
<dbReference type="AlphaFoldDB" id="A0A2M7XHK0"/>
<reference evidence="7" key="1">
    <citation type="submission" date="2017-09" db="EMBL/GenBank/DDBJ databases">
        <title>Depth-based differentiation of microbial function through sediment-hosted aquifers and enrichment of novel symbionts in the deep terrestrial subsurface.</title>
        <authorList>
            <person name="Probst A.J."/>
            <person name="Ladd B."/>
            <person name="Jarett J.K."/>
            <person name="Geller-Mcgrath D.E."/>
            <person name="Sieber C.M.K."/>
            <person name="Emerson J.B."/>
            <person name="Anantharaman K."/>
            <person name="Thomas B.C."/>
            <person name="Malmstrom R."/>
            <person name="Stieglmeier M."/>
            <person name="Klingl A."/>
            <person name="Woyke T."/>
            <person name="Ryan C.M."/>
            <person name="Banfield J.F."/>
        </authorList>
    </citation>
    <scope>NUCLEOTIDE SEQUENCE [LARGE SCALE GENOMIC DNA]</scope>
</reference>
<feature type="transmembrane region" description="Helical" evidence="5">
    <location>
        <begin position="23"/>
        <end position="40"/>
    </location>
</feature>
<evidence type="ECO:0000313" key="6">
    <source>
        <dbReference type="EMBL" id="PJA47342.1"/>
    </source>
</evidence>
<dbReference type="InterPro" id="IPR019109">
    <property type="entry name" value="MamF_MmsF"/>
</dbReference>
<feature type="transmembrane region" description="Helical" evidence="5">
    <location>
        <begin position="52"/>
        <end position="70"/>
    </location>
</feature>
<comment type="caution">
    <text evidence="6">The sequence shown here is derived from an EMBL/GenBank/DDBJ whole genome shotgun (WGS) entry which is preliminary data.</text>
</comment>
<organism evidence="6 7">
    <name type="scientific">Candidatus Uhrbacteria bacterium CG_4_9_14_3_um_filter_36_7</name>
    <dbReference type="NCBI Taxonomy" id="1975033"/>
    <lineage>
        <taxon>Bacteria</taxon>
        <taxon>Candidatus Uhriibacteriota</taxon>
    </lineage>
</organism>
<keyword evidence="2 5" id="KW-0812">Transmembrane</keyword>
<gene>
    <name evidence="6" type="ORF">CO172_01955</name>
</gene>
<evidence type="ECO:0000256" key="1">
    <source>
        <dbReference type="ARBA" id="ARBA00004141"/>
    </source>
</evidence>
<evidence type="ECO:0008006" key="8">
    <source>
        <dbReference type="Google" id="ProtNLM"/>
    </source>
</evidence>
<name>A0A2M7XHK0_9BACT</name>
<evidence type="ECO:0000313" key="7">
    <source>
        <dbReference type="Proteomes" id="UP000229749"/>
    </source>
</evidence>
<evidence type="ECO:0000256" key="2">
    <source>
        <dbReference type="ARBA" id="ARBA00022692"/>
    </source>
</evidence>
<dbReference type="EMBL" id="PFWS01000029">
    <property type="protein sequence ID" value="PJA47342.1"/>
    <property type="molecule type" value="Genomic_DNA"/>
</dbReference>
<evidence type="ECO:0000256" key="4">
    <source>
        <dbReference type="ARBA" id="ARBA00023136"/>
    </source>
</evidence>